<protein>
    <recommendedName>
        <fullName evidence="1">SnoaL-like domain-containing protein</fullName>
    </recommendedName>
</protein>
<organism evidence="2 3">
    <name type="scientific">Sporomusa termitida</name>
    <dbReference type="NCBI Taxonomy" id="2377"/>
    <lineage>
        <taxon>Bacteria</taxon>
        <taxon>Bacillati</taxon>
        <taxon>Bacillota</taxon>
        <taxon>Negativicutes</taxon>
        <taxon>Selenomonadales</taxon>
        <taxon>Sporomusaceae</taxon>
        <taxon>Sporomusa</taxon>
    </lineage>
</organism>
<dbReference type="InterPro" id="IPR032710">
    <property type="entry name" value="NTF2-like_dom_sf"/>
</dbReference>
<dbReference type="KEGG" id="sted:SPTER_26230"/>
<evidence type="ECO:0000259" key="1">
    <source>
        <dbReference type="Pfam" id="PF12680"/>
    </source>
</evidence>
<dbReference type="AlphaFoldDB" id="A0A517DV71"/>
<sequence>MLTKLPQPVDAFFHAANGPDPDAFIANFTNNAILIDGAHEYSGINAIKEWSETDVFAAKVKYEVTNTVQRNQEIVVTARVDGNFDKTGLPDPLMLDHHFIIKEGKISRLTVQISKTSN</sequence>
<dbReference type="EMBL" id="CP036259">
    <property type="protein sequence ID" value="QDR81249.1"/>
    <property type="molecule type" value="Genomic_DNA"/>
</dbReference>
<dbReference type="Proteomes" id="UP000320776">
    <property type="component" value="Chromosome"/>
</dbReference>
<dbReference type="RefSeq" id="WP_144350768.1">
    <property type="nucleotide sequence ID" value="NZ_CP036259.1"/>
</dbReference>
<evidence type="ECO:0000313" key="2">
    <source>
        <dbReference type="EMBL" id="QDR81249.1"/>
    </source>
</evidence>
<keyword evidence="3" id="KW-1185">Reference proteome</keyword>
<dbReference type="Pfam" id="PF12680">
    <property type="entry name" value="SnoaL_2"/>
    <property type="match status" value="1"/>
</dbReference>
<dbReference type="SUPFAM" id="SSF54427">
    <property type="entry name" value="NTF2-like"/>
    <property type="match status" value="1"/>
</dbReference>
<evidence type="ECO:0000313" key="3">
    <source>
        <dbReference type="Proteomes" id="UP000320776"/>
    </source>
</evidence>
<gene>
    <name evidence="2" type="ORF">SPTER_26230</name>
</gene>
<feature type="domain" description="SnoaL-like" evidence="1">
    <location>
        <begin position="9"/>
        <end position="108"/>
    </location>
</feature>
<dbReference type="InterPro" id="IPR037401">
    <property type="entry name" value="SnoaL-like"/>
</dbReference>
<reference evidence="2 3" key="1">
    <citation type="submission" date="2019-02" db="EMBL/GenBank/DDBJ databases">
        <title>Closed genome of Sporomusa termitida DSM 4440.</title>
        <authorList>
            <person name="Poehlein A."/>
            <person name="Daniel R."/>
        </authorList>
    </citation>
    <scope>NUCLEOTIDE SEQUENCE [LARGE SCALE GENOMIC DNA]</scope>
    <source>
        <strain evidence="2 3">DSM 4440</strain>
    </source>
</reference>
<name>A0A517DV71_9FIRM</name>
<dbReference type="OrthoDB" id="8684708at2"/>
<dbReference type="Gene3D" id="3.10.450.50">
    <property type="match status" value="1"/>
</dbReference>
<proteinExistence type="predicted"/>
<accession>A0A517DV71</accession>